<reference evidence="2" key="1">
    <citation type="submission" date="2016-10" db="EMBL/GenBank/DDBJ databases">
        <authorList>
            <person name="Varghese N."/>
            <person name="Submissions S."/>
        </authorList>
    </citation>
    <scope>NUCLEOTIDE SEQUENCE [LARGE SCALE GENOMIC DNA]</scope>
    <source>
        <strain evidence="2">DSM 17298</strain>
    </source>
</reference>
<dbReference type="Proteomes" id="UP000236736">
    <property type="component" value="Unassembled WGS sequence"/>
</dbReference>
<dbReference type="AlphaFoldDB" id="A0A1H5WZA6"/>
<sequence length="195" mass="23013">MMFSNSFKIIPILIFSLGIFNFSFSQEKFEKESRIKTGEVPENAKDWLRGAFGESGKSKWFLEYSQTGKSYEAKFQYQGHYHSVEFDSLGNIQDIEIEIMESEVAQEVWKEIRNYFESEYRQVKVEKIQRQFTGSKSGLKHFFKEGNSEAVLTRYEIVYQGKNELWELWEAVFDDSGKFISKLKVQIRPVDNLIF</sequence>
<proteinExistence type="predicted"/>
<organism evidence="1 2">
    <name type="scientific">Algoriphagus boritolerans DSM 17298 = JCM 18970</name>
    <dbReference type="NCBI Taxonomy" id="1120964"/>
    <lineage>
        <taxon>Bacteria</taxon>
        <taxon>Pseudomonadati</taxon>
        <taxon>Bacteroidota</taxon>
        <taxon>Cytophagia</taxon>
        <taxon>Cytophagales</taxon>
        <taxon>Cyclobacteriaceae</taxon>
        <taxon>Algoriphagus</taxon>
    </lineage>
</organism>
<evidence type="ECO:0000313" key="1">
    <source>
        <dbReference type="EMBL" id="SEG04801.1"/>
    </source>
</evidence>
<evidence type="ECO:0000313" key="2">
    <source>
        <dbReference type="Proteomes" id="UP000236736"/>
    </source>
</evidence>
<evidence type="ECO:0008006" key="3">
    <source>
        <dbReference type="Google" id="ProtNLM"/>
    </source>
</evidence>
<dbReference type="SUPFAM" id="SSF160574">
    <property type="entry name" value="BT0923-like"/>
    <property type="match status" value="1"/>
</dbReference>
<dbReference type="STRING" id="1120964.GCA_001313265_04741"/>
<gene>
    <name evidence="1" type="ORF">SAMN03080598_02314</name>
</gene>
<keyword evidence="2" id="KW-1185">Reference proteome</keyword>
<dbReference type="Gene3D" id="3.40.1420.30">
    <property type="match status" value="1"/>
</dbReference>
<dbReference type="RefSeq" id="WP_103924971.1">
    <property type="nucleotide sequence ID" value="NZ_FNVR01000011.1"/>
</dbReference>
<dbReference type="EMBL" id="FNVR01000011">
    <property type="protein sequence ID" value="SEG04801.1"/>
    <property type="molecule type" value="Genomic_DNA"/>
</dbReference>
<name>A0A1H5WZA6_9BACT</name>
<accession>A0A1H5WZA6</accession>
<protein>
    <recommendedName>
        <fullName evidence="3">Beta-lactamase-inhibitor-like, PepSY-like</fullName>
    </recommendedName>
</protein>
<dbReference type="OrthoDB" id="943438at2"/>